<proteinExistence type="predicted"/>
<dbReference type="Gene3D" id="3.40.50.12780">
    <property type="entry name" value="N-terminal domain of ligase-like"/>
    <property type="match status" value="1"/>
</dbReference>
<accession>A0A9Q0KJ61</accession>
<reference evidence="2" key="1">
    <citation type="journal article" date="2023" name="Plant J.">
        <title>The genome of the king protea, Protea cynaroides.</title>
        <authorList>
            <person name="Chang J."/>
            <person name="Duong T.A."/>
            <person name="Schoeman C."/>
            <person name="Ma X."/>
            <person name="Roodt D."/>
            <person name="Barker N."/>
            <person name="Li Z."/>
            <person name="Van de Peer Y."/>
            <person name="Mizrachi E."/>
        </authorList>
    </citation>
    <scope>NUCLEOTIDE SEQUENCE</scope>
    <source>
        <tissue evidence="2">Young leaves</tissue>
    </source>
</reference>
<dbReference type="PANTHER" id="PTHR44378:SF1">
    <property type="entry name" value="ACYL-ACTIVATING ENZYME 18, PEROXISOMAL-RELATED"/>
    <property type="match status" value="1"/>
</dbReference>
<dbReference type="SUPFAM" id="SSF56801">
    <property type="entry name" value="Acetyl-CoA synthetase-like"/>
    <property type="match status" value="1"/>
</dbReference>
<dbReference type="PROSITE" id="PS00455">
    <property type="entry name" value="AMP_BINDING"/>
    <property type="match status" value="1"/>
</dbReference>
<dbReference type="Gene3D" id="3.30.300.30">
    <property type="match status" value="1"/>
</dbReference>
<dbReference type="EMBL" id="JAMYWD010000005">
    <property type="protein sequence ID" value="KAJ4971479.1"/>
    <property type="molecule type" value="Genomic_DNA"/>
</dbReference>
<dbReference type="Proteomes" id="UP001141806">
    <property type="component" value="Unassembled WGS sequence"/>
</dbReference>
<gene>
    <name evidence="2" type="ORF">NE237_004578</name>
</gene>
<comment type="caution">
    <text evidence="2">The sequence shown here is derived from an EMBL/GenBank/DDBJ whole genome shotgun (WGS) entry which is preliminary data.</text>
</comment>
<organism evidence="2 3">
    <name type="scientific">Protea cynaroides</name>
    <dbReference type="NCBI Taxonomy" id="273540"/>
    <lineage>
        <taxon>Eukaryota</taxon>
        <taxon>Viridiplantae</taxon>
        <taxon>Streptophyta</taxon>
        <taxon>Embryophyta</taxon>
        <taxon>Tracheophyta</taxon>
        <taxon>Spermatophyta</taxon>
        <taxon>Magnoliopsida</taxon>
        <taxon>Proteales</taxon>
        <taxon>Proteaceae</taxon>
        <taxon>Protea</taxon>
    </lineage>
</organism>
<dbReference type="InterPro" id="IPR020845">
    <property type="entry name" value="AMP-binding_CS"/>
</dbReference>
<protein>
    <recommendedName>
        <fullName evidence="1">AMP-binding enzyme C-terminal domain-containing protein</fullName>
    </recommendedName>
</protein>
<dbReference type="InterPro" id="IPR045851">
    <property type="entry name" value="AMP-bd_C_sf"/>
</dbReference>
<feature type="domain" description="AMP-binding enzyme C-terminal" evidence="1">
    <location>
        <begin position="382"/>
        <end position="453"/>
    </location>
</feature>
<dbReference type="Pfam" id="PF13193">
    <property type="entry name" value="AMP-binding_C"/>
    <property type="match status" value="1"/>
</dbReference>
<dbReference type="PANTHER" id="PTHR44378">
    <property type="entry name" value="ACYL-ACTIVATING ENZYME 17, PEROXISOMAL-RELATED"/>
    <property type="match status" value="1"/>
</dbReference>
<dbReference type="AlphaFoldDB" id="A0A9Q0KJ61"/>
<dbReference type="InterPro" id="IPR025110">
    <property type="entry name" value="AMP-bd_C"/>
</dbReference>
<name>A0A9Q0KJ61_9MAGN</name>
<dbReference type="OrthoDB" id="10253115at2759"/>
<evidence type="ECO:0000313" key="3">
    <source>
        <dbReference type="Proteomes" id="UP001141806"/>
    </source>
</evidence>
<keyword evidence="3" id="KW-1185">Reference proteome</keyword>
<dbReference type="InterPro" id="IPR042099">
    <property type="entry name" value="ANL_N_sf"/>
</dbReference>
<evidence type="ECO:0000259" key="1">
    <source>
        <dbReference type="Pfam" id="PF13193"/>
    </source>
</evidence>
<evidence type="ECO:0000313" key="2">
    <source>
        <dbReference type="EMBL" id="KAJ4971479.1"/>
    </source>
</evidence>
<sequence>MKLHALTPLDTLEWWEPYTMEDRCHKNMGNTSISKLKGLHNPRMVSISYLNASKKRPKESPAFQKLNADPPSSSSPFAFWSLFDGIKREKPKHSRFYLKHRLHLVLKSFDTFFSSKMNHDFIHRGGRNFPLYSRVVEAGSCKAIVIPATGKEVGVLLRKHDLSWKDFLSRIDNLPRPNHYFPVYQSIDSITNILFSSGTTGDPKAIPWTQLSPIRCAGDSWGLQYITNGDIYCWPTNLGWPSIMDLPLVMVLVNSFRCDFFGYSAKPSEILEVYKVYERTGLDQYKVIFECCGDDQPCVGEVGLFPFYLGASDRLLNANNEELYFQGMPMYKGMPLRSQGDIHQRTIGGYFLVQGRADDTMNLGGIKTSSVEIERVCDQADDNVLETAAISVPPVKRGPEQLVIFVVLKKRYSSTQERLKLKFTKAIQSNLNPLFKVSHVRIVMEFPRTASNKLLRRVLKEFASQSRLQLL</sequence>